<feature type="region of interest" description="Disordered" evidence="1">
    <location>
        <begin position="1219"/>
        <end position="1420"/>
    </location>
</feature>
<feature type="compositionally biased region" description="Basic residues" evidence="1">
    <location>
        <begin position="147"/>
        <end position="159"/>
    </location>
</feature>
<feature type="compositionally biased region" description="Low complexity" evidence="1">
    <location>
        <begin position="52"/>
        <end position="61"/>
    </location>
</feature>
<feature type="compositionally biased region" description="Low complexity" evidence="1">
    <location>
        <begin position="309"/>
        <end position="327"/>
    </location>
</feature>
<feature type="compositionally biased region" description="Basic and acidic residues" evidence="1">
    <location>
        <begin position="1245"/>
        <end position="1258"/>
    </location>
</feature>
<feature type="compositionally biased region" description="Basic and acidic residues" evidence="1">
    <location>
        <begin position="1057"/>
        <end position="1067"/>
    </location>
</feature>
<feature type="region of interest" description="Disordered" evidence="1">
    <location>
        <begin position="1"/>
        <end position="327"/>
    </location>
</feature>
<feature type="compositionally biased region" description="Basic and acidic residues" evidence="1">
    <location>
        <begin position="587"/>
        <end position="596"/>
    </location>
</feature>
<reference evidence="2" key="1">
    <citation type="submission" date="2014-08" db="EMBL/GenBank/DDBJ databases">
        <authorList>
            <person name="Sharma Rahul"/>
            <person name="Thines Marco"/>
        </authorList>
    </citation>
    <scope>NUCLEOTIDE SEQUENCE</scope>
</reference>
<feature type="compositionally biased region" description="Basic and acidic residues" evidence="1">
    <location>
        <begin position="1326"/>
        <end position="1337"/>
    </location>
</feature>
<feature type="compositionally biased region" description="Polar residues" evidence="1">
    <location>
        <begin position="1082"/>
        <end position="1091"/>
    </location>
</feature>
<feature type="compositionally biased region" description="Polar residues" evidence="1">
    <location>
        <begin position="1105"/>
        <end position="1122"/>
    </location>
</feature>
<dbReference type="EMBL" id="LN483157">
    <property type="protein sequence ID" value="CED84271.1"/>
    <property type="molecule type" value="Genomic_DNA"/>
</dbReference>
<feature type="compositionally biased region" description="Polar residues" evidence="1">
    <location>
        <begin position="996"/>
        <end position="1016"/>
    </location>
</feature>
<feature type="compositionally biased region" description="Basic and acidic residues" evidence="1">
    <location>
        <begin position="716"/>
        <end position="742"/>
    </location>
</feature>
<feature type="region of interest" description="Disordered" evidence="1">
    <location>
        <begin position="996"/>
        <end position="1043"/>
    </location>
</feature>
<feature type="compositionally biased region" description="Polar residues" evidence="1">
    <location>
        <begin position="575"/>
        <end position="586"/>
    </location>
</feature>
<feature type="compositionally biased region" description="Basic and acidic residues" evidence="1">
    <location>
        <begin position="605"/>
        <end position="621"/>
    </location>
</feature>
<feature type="region of interest" description="Disordered" evidence="1">
    <location>
        <begin position="339"/>
        <end position="429"/>
    </location>
</feature>
<feature type="compositionally biased region" description="Polar residues" evidence="1">
    <location>
        <begin position="242"/>
        <end position="266"/>
    </location>
</feature>
<feature type="compositionally biased region" description="Polar residues" evidence="1">
    <location>
        <begin position="1371"/>
        <end position="1381"/>
    </location>
</feature>
<feature type="region of interest" description="Disordered" evidence="1">
    <location>
        <begin position="1082"/>
        <end position="1183"/>
    </location>
</feature>
<feature type="region of interest" description="Disordered" evidence="1">
    <location>
        <begin position="1476"/>
        <end position="1510"/>
    </location>
</feature>
<protein>
    <submittedName>
        <fullName evidence="2">Uncharacterized protein</fullName>
    </submittedName>
</protein>
<feature type="compositionally biased region" description="Low complexity" evidence="1">
    <location>
        <begin position="195"/>
        <end position="224"/>
    </location>
</feature>
<feature type="compositionally biased region" description="Polar residues" evidence="1">
    <location>
        <begin position="1304"/>
        <end position="1325"/>
    </location>
</feature>
<feature type="region of interest" description="Disordered" evidence="1">
    <location>
        <begin position="1048"/>
        <end position="1067"/>
    </location>
</feature>
<feature type="compositionally biased region" description="Basic and acidic residues" evidence="1">
    <location>
        <begin position="1266"/>
        <end position="1276"/>
    </location>
</feature>
<feature type="compositionally biased region" description="Polar residues" evidence="1">
    <location>
        <begin position="1341"/>
        <end position="1351"/>
    </location>
</feature>
<feature type="compositionally biased region" description="Basic and acidic residues" evidence="1">
    <location>
        <begin position="538"/>
        <end position="548"/>
    </location>
</feature>
<feature type="compositionally biased region" description="Low complexity" evidence="1">
    <location>
        <begin position="117"/>
        <end position="138"/>
    </location>
</feature>
<feature type="compositionally biased region" description="Polar residues" evidence="1">
    <location>
        <begin position="782"/>
        <end position="796"/>
    </location>
</feature>
<feature type="compositionally biased region" description="Polar residues" evidence="1">
    <location>
        <begin position="695"/>
        <end position="713"/>
    </location>
</feature>
<proteinExistence type="predicted"/>
<feature type="compositionally biased region" description="Polar residues" evidence="1">
    <location>
        <begin position="91"/>
        <end position="101"/>
    </location>
</feature>
<evidence type="ECO:0000313" key="2">
    <source>
        <dbReference type="EMBL" id="CED84271.1"/>
    </source>
</evidence>
<feature type="compositionally biased region" description="Basic and acidic residues" evidence="1">
    <location>
        <begin position="102"/>
        <end position="112"/>
    </location>
</feature>
<feature type="compositionally biased region" description="Polar residues" evidence="1">
    <location>
        <begin position="894"/>
        <end position="909"/>
    </location>
</feature>
<feature type="region of interest" description="Disordered" evidence="1">
    <location>
        <begin position="507"/>
        <end position="984"/>
    </location>
</feature>
<feature type="compositionally biased region" description="Polar residues" evidence="1">
    <location>
        <begin position="1147"/>
        <end position="1169"/>
    </location>
</feature>
<organism evidence="2">
    <name type="scientific">Phaffia rhodozyma</name>
    <name type="common">Yeast</name>
    <name type="synonym">Xanthophyllomyces dendrorhous</name>
    <dbReference type="NCBI Taxonomy" id="264483"/>
    <lineage>
        <taxon>Eukaryota</taxon>
        <taxon>Fungi</taxon>
        <taxon>Dikarya</taxon>
        <taxon>Basidiomycota</taxon>
        <taxon>Agaricomycotina</taxon>
        <taxon>Tremellomycetes</taxon>
        <taxon>Cystofilobasidiales</taxon>
        <taxon>Mrakiaceae</taxon>
        <taxon>Phaffia</taxon>
    </lineage>
</organism>
<accession>A0A0F7SS12</accession>
<feature type="compositionally biased region" description="Low complexity" evidence="1">
    <location>
        <begin position="1403"/>
        <end position="1415"/>
    </location>
</feature>
<feature type="compositionally biased region" description="Polar residues" evidence="1">
    <location>
        <begin position="343"/>
        <end position="366"/>
    </location>
</feature>
<feature type="compositionally biased region" description="Polar residues" evidence="1">
    <location>
        <begin position="1488"/>
        <end position="1503"/>
    </location>
</feature>
<feature type="compositionally biased region" description="Polar residues" evidence="1">
    <location>
        <begin position="940"/>
        <end position="970"/>
    </location>
</feature>
<name>A0A0F7SS12_PHARH</name>
<feature type="compositionally biased region" description="Low complexity" evidence="1">
    <location>
        <begin position="277"/>
        <end position="289"/>
    </location>
</feature>
<feature type="compositionally biased region" description="Low complexity" evidence="1">
    <location>
        <begin position="802"/>
        <end position="815"/>
    </location>
</feature>
<feature type="compositionally biased region" description="Basic and acidic residues" evidence="1">
    <location>
        <begin position="910"/>
        <end position="937"/>
    </location>
</feature>
<feature type="compositionally biased region" description="Basic and acidic residues" evidence="1">
    <location>
        <begin position="1221"/>
        <end position="1235"/>
    </location>
</feature>
<evidence type="ECO:0000256" key="1">
    <source>
        <dbReference type="SAM" id="MobiDB-lite"/>
    </source>
</evidence>
<feature type="compositionally biased region" description="Polar residues" evidence="1">
    <location>
        <begin position="14"/>
        <end position="25"/>
    </location>
</feature>
<sequence>MSFPSAADVPGLSDDQTVNSPQRSPSIRERTASFTNRIRTSSTSSLNKLKRSASSASVSPSTVGHADGPPISPSAGSSSSERKNRRISLSKIFSGSSGNGRNSDKNKSDHSAPEGISPDSPSSGSRMSLSKSMSFGSLRSKKEAKSLHRSSHQSQRTHRTPLTPEALPPQLSRSVTPPGQSPNPSLPRSTYTGIPSPSSRRVVSPAPMTANTSTFSSAASSPSRIPRRIRVSSNPSLPPQIDTLTSPVRARASTSHMATPDNQQHLPQVLQAKTPIASSSSSRSLSRASQAPSFLLEDPFSTPPPPEVVQPSTSSATAVSPSSSPSTAFDLLQMIQRERSNKSAHTTSTNGERTSSNLKRSSSQAESILGGVLEREVEGGGRVSRSPSATRRRRLTGDMMRPREVSLSAKAESLNSPDMKSQAGGSSGVDSMILTPESPRSQHSPVAFGEDSILGRGVQEALGPPLREPARIFSLPSSPPSSVTPDKIPIPLTDELMEALKLGRVMPQSSPLPKAESTGKDVSTVDARSEEIEAEEAAPEHQLERAIPDEALTSDEPANRARTPSVEARLRETEVFNSGANANVSSNDREDVRDDAPSNLPRLGLDPEHVPLTGRAEHAQEVQEGAGIDEDDDHLITPTTTERSSAISSPRLSYISEESSNAAGDVGGDGDNDQESESGEDINSEDIREILKGFSSRQPMSGRTLDESQSGTFENVEGHKNVENEKNDYMPEARGGHQDSSKAPDSSISASSVQVSNTTTKPISDEHEPTLVSAMRLPKESSGLSESIQSDLSSTRNDSRSEPMPSSGSSAKSPPVVDDAPTTSDDHSLLGREEEVKHIKVEQPVDEKSGDDQPVDVLSPLTEGARSDLRSQGEDDAPQDSPQKKEEGERTPVGLQSESLLGDGSSQKQVETDEARQEVAHESSRLDDKTEEAKEGFHTTLEQTTDCPSPLISSSSENPLDAEPTNNTEDSQIEKQEVPDSPILPKYLPLRLLTSSSIPTDNSHLDQNPVSLNTPTHDPELASTHLSDEHNQNFSGLPADDVVHDHKSESAGLVNEPAKEAEIEKAERDIPTYLTPVVKISSSLTPQSSPEAIQEGMYDLGEPSSPLNITDQQTVSHKTSPVDSKLKLSSDPSSDSPGAIILPPDVPSTTTIDDVSPSTIKESMPTTPSLEREDRAIQEGASASIAEQTLKQVLDPKRVLIEDKTGELASYEARIASADRNLVDKGKEHRQDSLVRDSGAQTKLTRSESSESLPKEPLNKAFPSHHISEDLQHEEQPGSALPSTAEDDPGVSLGKEQDRKAEISSATLPSSTHPTSMNTQFSVNGETKDEPPKHFSDELSAETTPSISKTHPQPLEPNTAVISDQPLPPKATSTPLVSSPTPFVAADVSSSSSRPNLPSRALTTPTRSSTPQRPQLPRAATTNSINTFELPNPFASLLNSQRFFIRIPVSLLPTRLASFAQQPTFSIPSFFPGAVDPSEGSRSRSHSPDSVQTIGYASTSNDGTEPVSGFGSGLESGKALLGTAASIVGTSVKWGFGWPVLVPLRAGQYVLTTLSSHAGLGVDSAVREKDKSVTTVANS</sequence>
<feature type="compositionally biased region" description="Polar residues" evidence="1">
    <location>
        <begin position="637"/>
        <end position="660"/>
    </location>
</feature>
<feature type="compositionally biased region" description="Basic and acidic residues" evidence="1">
    <location>
        <begin position="824"/>
        <end position="851"/>
    </location>
</feature>
<feature type="compositionally biased region" description="Low complexity" evidence="1">
    <location>
        <begin position="743"/>
        <end position="756"/>
    </location>
</feature>
<feature type="compositionally biased region" description="Low complexity" evidence="1">
    <location>
        <begin position="1127"/>
        <end position="1137"/>
    </location>
</feature>
<feature type="compositionally biased region" description="Polar residues" evidence="1">
    <location>
        <begin position="32"/>
        <end position="47"/>
    </location>
</feature>
<feature type="compositionally biased region" description="Acidic residues" evidence="1">
    <location>
        <begin position="668"/>
        <end position="684"/>
    </location>
</feature>